<organism evidence="1 2">
    <name type="scientific">Niastella koreensis (strain DSM 17620 / KACC 11465 / NBRC 106392 / GR20-10)</name>
    <dbReference type="NCBI Taxonomy" id="700598"/>
    <lineage>
        <taxon>Bacteria</taxon>
        <taxon>Pseudomonadati</taxon>
        <taxon>Bacteroidota</taxon>
        <taxon>Chitinophagia</taxon>
        <taxon>Chitinophagales</taxon>
        <taxon>Chitinophagaceae</taxon>
        <taxon>Niastella</taxon>
    </lineage>
</organism>
<evidence type="ECO:0000313" key="2">
    <source>
        <dbReference type="Proteomes" id="UP000005438"/>
    </source>
</evidence>
<evidence type="ECO:0008006" key="3">
    <source>
        <dbReference type="Google" id="ProtNLM"/>
    </source>
</evidence>
<gene>
    <name evidence="1" type="ordered locus">Niako_0869</name>
</gene>
<sequence>MKNFKVKKLLICFLSLIIILVISVIMLESFSTYKVSKTIHLDAPVITKKSITINAPIEKVWTIFTDVHRKIISKKNRSLQIVGFEGPFRQLLSYKTPGDPFIVLRQP</sequence>
<dbReference type="AlphaFoldDB" id="G8TE57"/>
<dbReference type="HOGENOM" id="CLU_2207224_0_0_10"/>
<accession>G8TE57</accession>
<dbReference type="eggNOG" id="COG3832">
    <property type="taxonomic scope" value="Bacteria"/>
</dbReference>
<dbReference type="SUPFAM" id="SSF55961">
    <property type="entry name" value="Bet v1-like"/>
    <property type="match status" value="1"/>
</dbReference>
<dbReference type="Proteomes" id="UP000005438">
    <property type="component" value="Chromosome"/>
</dbReference>
<dbReference type="KEGG" id="nko:Niako_0869"/>
<name>G8TE57_NIAKG</name>
<protein>
    <recommendedName>
        <fullName evidence="3">Polyketide cyclase/dehydrase</fullName>
    </recommendedName>
</protein>
<dbReference type="STRING" id="700598.Niako_0869"/>
<reference evidence="1 2" key="1">
    <citation type="submission" date="2011-12" db="EMBL/GenBank/DDBJ databases">
        <title>The complete genome of Niastella koreensis GR20-10.</title>
        <authorList>
            <consortium name="US DOE Joint Genome Institute (JGI-PGF)"/>
            <person name="Lucas S."/>
            <person name="Han J."/>
            <person name="Lapidus A."/>
            <person name="Bruce D."/>
            <person name="Goodwin L."/>
            <person name="Pitluck S."/>
            <person name="Peters L."/>
            <person name="Kyrpides N."/>
            <person name="Mavromatis K."/>
            <person name="Ivanova N."/>
            <person name="Mikhailova N."/>
            <person name="Davenport K."/>
            <person name="Saunders E."/>
            <person name="Detter J.C."/>
            <person name="Tapia R."/>
            <person name="Han C."/>
            <person name="Land M."/>
            <person name="Hauser L."/>
            <person name="Markowitz V."/>
            <person name="Cheng J.-F."/>
            <person name="Hugenholtz P."/>
            <person name="Woyke T."/>
            <person name="Wu D."/>
            <person name="Tindall B."/>
            <person name="Pomrenke H."/>
            <person name="Brambilla E."/>
            <person name="Klenk H.-P."/>
            <person name="Eisen J.A."/>
        </authorList>
    </citation>
    <scope>NUCLEOTIDE SEQUENCE [LARGE SCALE GENOMIC DNA]</scope>
    <source>
        <strain evidence="2">DSM 17620 / KACC 11465 / NBRC 106392 / GR20-10</strain>
    </source>
</reference>
<proteinExistence type="predicted"/>
<dbReference type="EMBL" id="CP003178">
    <property type="protein sequence ID" value="AEV97248.1"/>
    <property type="molecule type" value="Genomic_DNA"/>
</dbReference>
<evidence type="ECO:0000313" key="1">
    <source>
        <dbReference type="EMBL" id="AEV97248.1"/>
    </source>
</evidence>